<comment type="cofactor">
    <cofactor evidence="1 7">
        <name>Mg(2+)</name>
        <dbReference type="ChEBI" id="CHEBI:18420"/>
    </cofactor>
</comment>
<evidence type="ECO:0000256" key="6">
    <source>
        <dbReference type="ARBA" id="ARBA00022962"/>
    </source>
</evidence>
<dbReference type="Gene3D" id="3.40.50.300">
    <property type="entry name" value="P-loop containing nucleotide triphosphate hydrolases"/>
    <property type="match status" value="2"/>
</dbReference>
<feature type="site" description="Increases nucleophilicity of active site Cys" evidence="7">
    <location>
        <position position="465"/>
    </location>
</feature>
<evidence type="ECO:0000256" key="3">
    <source>
        <dbReference type="ARBA" id="ARBA00022741"/>
    </source>
</evidence>
<dbReference type="EC" id="6.3.5.11" evidence="7"/>
<keyword evidence="3 7" id="KW-0547">Nucleotide-binding</keyword>
<accession>A0ABR7T4T2</accession>
<dbReference type="HAMAP" id="MF_00027">
    <property type="entry name" value="CobB_CbiA"/>
    <property type="match status" value="1"/>
</dbReference>
<dbReference type="InterPro" id="IPR002586">
    <property type="entry name" value="CobQ/CobB/MinD/ParA_Nub-bd_dom"/>
</dbReference>
<dbReference type="NCBIfam" id="TIGR00379">
    <property type="entry name" value="cobB"/>
    <property type="match status" value="1"/>
</dbReference>
<evidence type="ECO:0000256" key="5">
    <source>
        <dbReference type="ARBA" id="ARBA00022842"/>
    </source>
</evidence>
<evidence type="ECO:0000259" key="8">
    <source>
        <dbReference type="Pfam" id="PF01656"/>
    </source>
</evidence>
<keyword evidence="2 7" id="KW-0436">Ligase</keyword>
<dbReference type="RefSeq" id="WP_188041223.1">
    <property type="nucleotide sequence ID" value="NZ_JACVHF010000018.1"/>
</dbReference>
<evidence type="ECO:0000256" key="7">
    <source>
        <dbReference type="HAMAP-Rule" id="MF_00027"/>
    </source>
</evidence>
<evidence type="ECO:0000313" key="10">
    <source>
        <dbReference type="EMBL" id="MBC9785788.1"/>
    </source>
</evidence>
<organism evidence="10 11">
    <name type="scientific">Heliobacterium chlorum</name>
    <dbReference type="NCBI Taxonomy" id="2698"/>
    <lineage>
        <taxon>Bacteria</taxon>
        <taxon>Bacillati</taxon>
        <taxon>Bacillota</taxon>
        <taxon>Clostridia</taxon>
        <taxon>Eubacteriales</taxon>
        <taxon>Heliobacteriaceae</taxon>
        <taxon>Heliobacterium</taxon>
    </lineage>
</organism>
<dbReference type="Proteomes" id="UP000617402">
    <property type="component" value="Unassembled WGS sequence"/>
</dbReference>
<dbReference type="Pfam" id="PF01656">
    <property type="entry name" value="CbiA"/>
    <property type="match status" value="1"/>
</dbReference>
<evidence type="ECO:0000259" key="9">
    <source>
        <dbReference type="Pfam" id="PF07685"/>
    </source>
</evidence>
<keyword evidence="4 7" id="KW-0067">ATP-binding</keyword>
<comment type="pathway">
    <text evidence="7">Cofactor biosynthesis; adenosylcobalamin biosynthesis; cob(II)yrinate a,c-diamide from sirohydrochlorin (anaerobic route): step 10/10.</text>
</comment>
<protein>
    <recommendedName>
        <fullName evidence="7">Cobyrinate a,c-diamide synthase</fullName>
        <ecNumber evidence="7">6.3.5.11</ecNumber>
    </recommendedName>
    <alternativeName>
        <fullName evidence="7">Cobyrinic acid a,c-diamide synthetase</fullName>
    </alternativeName>
</protein>
<evidence type="ECO:0000256" key="4">
    <source>
        <dbReference type="ARBA" id="ARBA00022840"/>
    </source>
</evidence>
<evidence type="ECO:0000313" key="11">
    <source>
        <dbReference type="Proteomes" id="UP000617402"/>
    </source>
</evidence>
<evidence type="ECO:0000256" key="1">
    <source>
        <dbReference type="ARBA" id="ARBA00001946"/>
    </source>
</evidence>
<dbReference type="Pfam" id="PF07685">
    <property type="entry name" value="GATase_3"/>
    <property type="match status" value="1"/>
</dbReference>
<dbReference type="SUPFAM" id="SSF52317">
    <property type="entry name" value="Class I glutamine amidotransferase-like"/>
    <property type="match status" value="1"/>
</dbReference>
<dbReference type="NCBIfam" id="NF002204">
    <property type="entry name" value="PRK01077.1"/>
    <property type="match status" value="1"/>
</dbReference>
<sequence length="497" mass="55011">MIPAVVIAGTHSGAGKTTVTMGILAALRRRGMTVQSFKTGPDYIDPTFHKLNTGRTCSNLDSWMMDRETILRLYRRAIEGAQMAVIEGVMGLFDGAAGEKPGGKGSTADLAQIVNKPVILVVDARSAAQSIAATVHGFCTLQRDLTVAAVIINRVGSERHGLMARRAVEETCCVPVLGCLPRDAVRPMPERHLGLVSAIESSRELESYWQQLADVMERYVDVNRLLEVASSFSTEKLEIKMEKKKENLAEHLAENLEKNQITKQTPRFAQKIPVAIARDEAFHFYYEDALRDLEDLGIEWVPFQPVRGESIPLKVAGLYLGGGYPELHLESLSANSSFFQELRYLHQQGMPIYAECGGFMTLCRSIKTNDGQSYELAGLVPADCRMGTKRRALGYVTAQIYHDTLLGRRGDRLRGHEFHYSDVYFSPEENMRPAFSLGKTDPLGGTEAFRPEGYSSGSLTASYFHFHFSAFPASMKRFLHCLEEASVRSGLACPSKG</sequence>
<feature type="domain" description="CobQ/CobB/MinD/ParA nucleotide binding" evidence="8">
    <location>
        <begin position="5"/>
        <end position="192"/>
    </location>
</feature>
<reference evidence="10 11" key="1">
    <citation type="submission" date="2020-07" db="EMBL/GenBank/DDBJ databases">
        <title>Draft whole-genome sequence of Heliobacterium chlorum DSM 3682, type strain.</title>
        <authorList>
            <person name="Kyndt J.A."/>
            <person name="Meyer T.E."/>
            <person name="Imhoff J.F."/>
        </authorList>
    </citation>
    <scope>NUCLEOTIDE SEQUENCE [LARGE SCALE GENOMIC DNA]</scope>
    <source>
        <strain evidence="10 11">DSM 3682</strain>
    </source>
</reference>
<comment type="domain">
    <text evidence="7">Comprises of two domains. The C-terminal domain contains the binding site for glutamine and catalyzes the hydrolysis of this substrate to glutamate and ammonia. The N-terminal domain is anticipated to bind ATP and cobyrinate and catalyzes the ultimate synthesis of the diamide product. The ammonia produced via the glutaminase domain is probably translocated to the adjacent domain via a molecular tunnel, where it reacts with an activated intermediate.</text>
</comment>
<comment type="miscellaneous">
    <text evidence="7">The a and c carboxylates of cobyrinate are activated for nucleophilic attack via formation of a phosphorylated intermediate by ATP. CbiA catalyzes first the amidation of the c-carboxylate, and then that of the a-carboxylate.</text>
</comment>
<dbReference type="SUPFAM" id="SSF52540">
    <property type="entry name" value="P-loop containing nucleoside triphosphate hydrolases"/>
    <property type="match status" value="1"/>
</dbReference>
<keyword evidence="7" id="KW-0169">Cobalamin biosynthesis</keyword>
<gene>
    <name evidence="7" type="primary">cbiA</name>
    <name evidence="10" type="ORF">H1S01_14980</name>
</gene>
<feature type="active site" description="Nucleophile" evidence="7">
    <location>
        <position position="356"/>
    </location>
</feature>
<feature type="domain" description="CobB/CobQ-like glutamine amidotransferase" evidence="9">
    <location>
        <begin position="274"/>
        <end position="470"/>
    </location>
</feature>
<dbReference type="InterPro" id="IPR029062">
    <property type="entry name" value="Class_I_gatase-like"/>
</dbReference>
<keyword evidence="11" id="KW-1185">Reference proteome</keyword>
<name>A0ABR7T4T2_HELCL</name>
<proteinExistence type="inferred from homology"/>
<comment type="function">
    <text evidence="7">Catalyzes the ATP-dependent amidation of the two carboxylate groups at positions a and c of cobyrinate, using either L-glutamine or ammonia as the nitrogen source.</text>
</comment>
<keyword evidence="6 7" id="KW-0315">Glutamine amidotransferase</keyword>
<comment type="caution">
    <text evidence="10">The sequence shown here is derived from an EMBL/GenBank/DDBJ whole genome shotgun (WGS) entry which is preliminary data.</text>
</comment>
<dbReference type="InterPro" id="IPR011698">
    <property type="entry name" value="GATase_3"/>
</dbReference>
<dbReference type="PANTHER" id="PTHR43873:SF1">
    <property type="entry name" value="COBYRINATE A,C-DIAMIDE SYNTHASE"/>
    <property type="match status" value="1"/>
</dbReference>
<dbReference type="CDD" id="cd05388">
    <property type="entry name" value="CobB_N"/>
    <property type="match status" value="1"/>
</dbReference>
<dbReference type="InterPro" id="IPR004484">
    <property type="entry name" value="CbiA/CobB_synth"/>
</dbReference>
<dbReference type="CDD" id="cd03130">
    <property type="entry name" value="GATase1_CobB"/>
    <property type="match status" value="1"/>
</dbReference>
<dbReference type="PROSITE" id="PS51274">
    <property type="entry name" value="GATASE_COBBQ"/>
    <property type="match status" value="1"/>
</dbReference>
<comment type="catalytic activity">
    <reaction evidence="7">
        <text>cob(II)yrinate + 2 L-glutamine + 2 ATP + 2 H2O = cob(II)yrinate a,c diamide + 2 L-glutamate + 2 ADP + 2 phosphate + 2 H(+)</text>
        <dbReference type="Rhea" id="RHEA:26289"/>
        <dbReference type="ChEBI" id="CHEBI:15377"/>
        <dbReference type="ChEBI" id="CHEBI:15378"/>
        <dbReference type="ChEBI" id="CHEBI:29985"/>
        <dbReference type="ChEBI" id="CHEBI:30616"/>
        <dbReference type="ChEBI" id="CHEBI:43474"/>
        <dbReference type="ChEBI" id="CHEBI:58359"/>
        <dbReference type="ChEBI" id="CHEBI:58537"/>
        <dbReference type="ChEBI" id="CHEBI:58894"/>
        <dbReference type="ChEBI" id="CHEBI:456216"/>
        <dbReference type="EC" id="6.3.5.11"/>
    </reaction>
</comment>
<dbReference type="InterPro" id="IPR027417">
    <property type="entry name" value="P-loop_NTPase"/>
</dbReference>
<comment type="similarity">
    <text evidence="7">Belongs to the CobB/CbiA family.</text>
</comment>
<keyword evidence="5 7" id="KW-0460">Magnesium</keyword>
<evidence type="ECO:0000256" key="2">
    <source>
        <dbReference type="ARBA" id="ARBA00022598"/>
    </source>
</evidence>
<dbReference type="Gene3D" id="3.40.50.880">
    <property type="match status" value="1"/>
</dbReference>
<dbReference type="PANTHER" id="PTHR43873">
    <property type="entry name" value="COBYRINATE A,C-DIAMIDE SYNTHASE"/>
    <property type="match status" value="1"/>
</dbReference>
<dbReference type="EMBL" id="JACVHF010000018">
    <property type="protein sequence ID" value="MBC9785788.1"/>
    <property type="molecule type" value="Genomic_DNA"/>
</dbReference>